<keyword evidence="4" id="KW-1185">Reference proteome</keyword>
<dbReference type="EMBL" id="GG685971">
    <property type="protein sequence ID" value="EEQ99196.1"/>
    <property type="molecule type" value="Genomic_DNA"/>
</dbReference>
<dbReference type="GO" id="GO:0005739">
    <property type="term" value="C:mitochondrion"/>
    <property type="evidence" value="ECO:0007669"/>
    <property type="project" value="TreeGrafter"/>
</dbReference>
<evidence type="ECO:0000313" key="4">
    <source>
        <dbReference type="Proteomes" id="UP000007800"/>
    </source>
</evidence>
<keyword evidence="2" id="KW-0472">Membrane</keyword>
<dbReference type="OrthoDB" id="18139at2759"/>
<feature type="region of interest" description="Disordered" evidence="1">
    <location>
        <begin position="192"/>
        <end position="215"/>
    </location>
</feature>
<dbReference type="PANTHER" id="PTHR28112">
    <property type="entry name" value="SRP-INDEPENDENT TARGETING PROTEIN 3"/>
    <property type="match status" value="1"/>
</dbReference>
<reference evidence="3 4" key="1">
    <citation type="submission" date="2008-07" db="EMBL/GenBank/DDBJ databases">
        <authorList>
            <person name="El-Sayed N."/>
            <person name="Caler E."/>
            <person name="Inman J."/>
            <person name="Amedeo P."/>
            <person name="Hass B."/>
            <person name="Wortman J."/>
        </authorList>
    </citation>
    <scope>NUCLEOTIDE SEQUENCE [LARGE SCALE GENOMIC DNA]</scope>
    <source>
        <strain evidence="4">ATCC 50983 / TXsc</strain>
    </source>
</reference>
<sequence length="215" mass="24239">MAQSKRKNESQPMPPQKPKIWRALLPIGVLLLLKQLPLSEDQMTIIGRVVFAIRLVAQTGVFLMIYRSIRSNTEGDKEIVPAHEKDAGLGQMEPVEAMTVKQYDTNKLMDLVQNQLIQIVIVVFIHYRMGYVQPLILSSVMALMTLTDSEVFKLHILEQDPHDHRALRRPFGGVNPHKSGFSALVDQFMEATAEEDEGPKKGKGAKPSKKYTKAH</sequence>
<dbReference type="RefSeq" id="XP_002766479.1">
    <property type="nucleotide sequence ID" value="XM_002766433.1"/>
</dbReference>
<gene>
    <name evidence="3" type="ORF">Pmar_PMAR018315</name>
</gene>
<dbReference type="PANTHER" id="PTHR28112:SF1">
    <property type="entry name" value="SRP-INDEPENDENT TARGETING PROTEIN 3"/>
    <property type="match status" value="1"/>
</dbReference>
<feature type="transmembrane region" description="Helical" evidence="2">
    <location>
        <begin position="45"/>
        <end position="66"/>
    </location>
</feature>
<proteinExistence type="predicted"/>
<name>C5LVS3_PERM5</name>
<evidence type="ECO:0000313" key="3">
    <source>
        <dbReference type="EMBL" id="EEQ99196.1"/>
    </source>
</evidence>
<evidence type="ECO:0008006" key="5">
    <source>
        <dbReference type="Google" id="ProtNLM"/>
    </source>
</evidence>
<dbReference type="Pfam" id="PF10032">
    <property type="entry name" value="Pho88"/>
    <property type="match status" value="1"/>
</dbReference>
<protein>
    <recommendedName>
        <fullName evidence="5">Inorganic phosphate transporter</fullName>
    </recommendedName>
</protein>
<feature type="compositionally biased region" description="Basic residues" evidence="1">
    <location>
        <begin position="201"/>
        <end position="215"/>
    </location>
</feature>
<dbReference type="OMA" id="PPLAMNC"/>
<dbReference type="InterPro" id="IPR012098">
    <property type="entry name" value="SND3_fun"/>
</dbReference>
<dbReference type="InParanoid" id="C5LVS3"/>
<accession>C5LVS3</accession>
<organism evidence="4">
    <name type="scientific">Perkinsus marinus (strain ATCC 50983 / TXsc)</name>
    <dbReference type="NCBI Taxonomy" id="423536"/>
    <lineage>
        <taxon>Eukaryota</taxon>
        <taxon>Sar</taxon>
        <taxon>Alveolata</taxon>
        <taxon>Perkinsozoa</taxon>
        <taxon>Perkinsea</taxon>
        <taxon>Perkinsida</taxon>
        <taxon>Perkinsidae</taxon>
        <taxon>Perkinsus</taxon>
    </lineage>
</organism>
<dbReference type="GeneID" id="9045046"/>
<dbReference type="Proteomes" id="UP000007800">
    <property type="component" value="Unassembled WGS sequence"/>
</dbReference>
<evidence type="ECO:0000256" key="2">
    <source>
        <dbReference type="SAM" id="Phobius"/>
    </source>
</evidence>
<dbReference type="GO" id="GO:0005783">
    <property type="term" value="C:endoplasmic reticulum"/>
    <property type="evidence" value="ECO:0007669"/>
    <property type="project" value="InterPro"/>
</dbReference>
<dbReference type="GO" id="GO:0045047">
    <property type="term" value="P:protein targeting to ER"/>
    <property type="evidence" value="ECO:0007669"/>
    <property type="project" value="InterPro"/>
</dbReference>
<keyword evidence="2" id="KW-1133">Transmembrane helix</keyword>
<feature type="transmembrane region" description="Helical" evidence="2">
    <location>
        <begin position="20"/>
        <end position="39"/>
    </location>
</feature>
<keyword evidence="2" id="KW-0812">Transmembrane</keyword>
<dbReference type="AlphaFoldDB" id="C5LVS3"/>
<evidence type="ECO:0000256" key="1">
    <source>
        <dbReference type="SAM" id="MobiDB-lite"/>
    </source>
</evidence>